<name>A0A517T405_9PLAN</name>
<evidence type="ECO:0000256" key="1">
    <source>
        <dbReference type="PROSITE-ProRule" id="PRU00221"/>
    </source>
</evidence>
<dbReference type="Pfam" id="PF03983">
    <property type="entry name" value="SHD1"/>
    <property type="match status" value="1"/>
</dbReference>
<evidence type="ECO:0000256" key="2">
    <source>
        <dbReference type="SAM" id="MobiDB-lite"/>
    </source>
</evidence>
<protein>
    <recommendedName>
        <fullName evidence="3">SLA1 homology domain-containing protein</fullName>
    </recommendedName>
</protein>
<dbReference type="SUPFAM" id="SSF50998">
    <property type="entry name" value="Quinoprotein alcohol dehydrogenase-like"/>
    <property type="match status" value="1"/>
</dbReference>
<gene>
    <name evidence="4" type="ORF">V22_03070</name>
</gene>
<reference evidence="4 5" key="1">
    <citation type="submission" date="2019-02" db="EMBL/GenBank/DDBJ databases">
        <title>Deep-cultivation of Planctomycetes and their phenomic and genomic characterization uncovers novel biology.</title>
        <authorList>
            <person name="Wiegand S."/>
            <person name="Jogler M."/>
            <person name="Boedeker C."/>
            <person name="Pinto D."/>
            <person name="Vollmers J."/>
            <person name="Rivas-Marin E."/>
            <person name="Kohn T."/>
            <person name="Peeters S.H."/>
            <person name="Heuer A."/>
            <person name="Rast P."/>
            <person name="Oberbeckmann S."/>
            <person name="Bunk B."/>
            <person name="Jeske O."/>
            <person name="Meyerdierks A."/>
            <person name="Storesund J.E."/>
            <person name="Kallscheuer N."/>
            <person name="Luecker S."/>
            <person name="Lage O.M."/>
            <person name="Pohl T."/>
            <person name="Merkel B.J."/>
            <person name="Hornburger P."/>
            <person name="Mueller R.-W."/>
            <person name="Bruemmer F."/>
            <person name="Labrenz M."/>
            <person name="Spormann A.M."/>
            <person name="Op den Camp H."/>
            <person name="Overmann J."/>
            <person name="Amann R."/>
            <person name="Jetten M.S.M."/>
            <person name="Mascher T."/>
            <person name="Medema M.H."/>
            <person name="Devos D.P."/>
            <person name="Kaster A.-K."/>
            <person name="Ovreas L."/>
            <person name="Rohde M."/>
            <person name="Galperin M.Y."/>
            <person name="Jogler C."/>
        </authorList>
    </citation>
    <scope>NUCLEOTIDE SEQUENCE [LARGE SCALE GENOMIC DNA]</scope>
    <source>
        <strain evidence="4 5">V22</strain>
    </source>
</reference>
<dbReference type="Gene3D" id="2.30.30.700">
    <property type="entry name" value="SLA1 homology domain 1"/>
    <property type="match status" value="1"/>
</dbReference>
<accession>A0A517T405</accession>
<feature type="region of interest" description="Disordered" evidence="2">
    <location>
        <begin position="53"/>
        <end position="79"/>
    </location>
</feature>
<dbReference type="GO" id="GO:0008092">
    <property type="term" value="F:cytoskeletal protein binding"/>
    <property type="evidence" value="ECO:0007669"/>
    <property type="project" value="InterPro"/>
</dbReference>
<keyword evidence="1" id="KW-0853">WD repeat</keyword>
<dbReference type="GO" id="GO:0042802">
    <property type="term" value="F:identical protein binding"/>
    <property type="evidence" value="ECO:0007669"/>
    <property type="project" value="InterPro"/>
</dbReference>
<evidence type="ECO:0000259" key="3">
    <source>
        <dbReference type="Pfam" id="PF03983"/>
    </source>
</evidence>
<dbReference type="Proteomes" id="UP000319976">
    <property type="component" value="Chromosome"/>
</dbReference>
<feature type="repeat" description="WD" evidence="1">
    <location>
        <begin position="319"/>
        <end position="360"/>
    </location>
</feature>
<keyword evidence="5" id="KW-1185">Reference proteome</keyword>
<dbReference type="KEGG" id="chya:V22_03070"/>
<dbReference type="GO" id="GO:0030674">
    <property type="term" value="F:protein-macromolecule adaptor activity"/>
    <property type="evidence" value="ECO:0007669"/>
    <property type="project" value="InterPro"/>
</dbReference>
<dbReference type="InterPro" id="IPR011047">
    <property type="entry name" value="Quinoprotein_ADH-like_sf"/>
</dbReference>
<dbReference type="AlphaFoldDB" id="A0A517T405"/>
<evidence type="ECO:0000313" key="4">
    <source>
        <dbReference type="EMBL" id="QDT63107.1"/>
    </source>
</evidence>
<organism evidence="4 5">
    <name type="scientific">Calycomorphotria hydatis</name>
    <dbReference type="NCBI Taxonomy" id="2528027"/>
    <lineage>
        <taxon>Bacteria</taxon>
        <taxon>Pseudomonadati</taxon>
        <taxon>Planctomycetota</taxon>
        <taxon>Planctomycetia</taxon>
        <taxon>Planctomycetales</taxon>
        <taxon>Planctomycetaceae</taxon>
        <taxon>Calycomorphotria</taxon>
    </lineage>
</organism>
<dbReference type="InterPro" id="IPR001680">
    <property type="entry name" value="WD40_rpt"/>
</dbReference>
<dbReference type="EMBL" id="CP036316">
    <property type="protein sequence ID" value="QDT63107.1"/>
    <property type="molecule type" value="Genomic_DNA"/>
</dbReference>
<sequence length="619" mass="68826">MRTWKDASGNFELPAKFVKKDGDTVFLKGESGQEFEIGIDKLSDRDQKFIADGMAAENPFKASSPRSDSKSSSSGSSKLKPVKSEELKFIDFNFDDVPKLSPEPVNAVWSLTPDPEQGTAIERMRPFKTPPTREFSESFETVCKSPESGRILIGYSKKGHGSVPAYTRLVLCDLVNSRVIQEFGNDEQYVPLALDETGTKCLVRSEAFGFGNNNRLEQWDISSDSITKNFISNPYPKDGIGTSQDIEWAAYGAGETFITASKKKKLLIWDRNTYRPLAQMELDSNQGYALSPGRRYLTVVGRTGIWVVDLVEKTTVAQLDLPNGSRSSVAFTPSGNQIVSSNSSSGVEAWDFMTGDSLTSFVPNQVSNQFICLDDQYLLMREEILLDTNSRISLWEYRGSKQAVFTMSGMTWMCISDGIRPKYSVIYGGVLPHPEALQTLEDALKNDDVFAVKPGVPVSIDVSQVSVPEIREELSKELENKLLERQFRIDPSADVSLVASIFPPRNVSVTYYKTNSRFPISPFSRPSGKGETVQMPVYDYELKLVFEGRVLWIKKGAYNTAPSSTSVGDKSIAEALRPYREKKPSADLFKRIVIPEYLQSNADTARSLGQSEVKANGIH</sequence>
<dbReference type="InterPro" id="IPR015943">
    <property type="entry name" value="WD40/YVTN_repeat-like_dom_sf"/>
</dbReference>
<feature type="compositionally biased region" description="Low complexity" evidence="2">
    <location>
        <begin position="61"/>
        <end position="79"/>
    </location>
</feature>
<feature type="domain" description="SLA1 homology" evidence="3">
    <location>
        <begin position="1"/>
        <end position="51"/>
    </location>
</feature>
<evidence type="ECO:0000313" key="5">
    <source>
        <dbReference type="Proteomes" id="UP000319976"/>
    </source>
</evidence>
<dbReference type="GO" id="GO:0043130">
    <property type="term" value="F:ubiquitin binding"/>
    <property type="evidence" value="ECO:0007669"/>
    <property type="project" value="InterPro"/>
</dbReference>
<dbReference type="Gene3D" id="2.130.10.10">
    <property type="entry name" value="YVTN repeat-like/Quinoprotein amine dehydrogenase"/>
    <property type="match status" value="1"/>
</dbReference>
<dbReference type="InterPro" id="IPR007131">
    <property type="entry name" value="SHD1"/>
</dbReference>
<dbReference type="PROSITE" id="PS50082">
    <property type="entry name" value="WD_REPEATS_2"/>
    <property type="match status" value="1"/>
</dbReference>
<proteinExistence type="predicted"/>